<keyword evidence="10" id="KW-1185">Reference proteome</keyword>
<keyword evidence="3" id="KW-0677">Repeat</keyword>
<feature type="coiled-coil region" evidence="6">
    <location>
        <begin position="387"/>
        <end position="414"/>
    </location>
</feature>
<name>A0ABQ4PQN1_9GAMM</name>
<evidence type="ECO:0000256" key="2">
    <source>
        <dbReference type="ARBA" id="ARBA00022490"/>
    </source>
</evidence>
<dbReference type="InterPro" id="IPR019734">
    <property type="entry name" value="TPR_rpt"/>
</dbReference>
<dbReference type="EMBL" id="BPEY01000112">
    <property type="protein sequence ID" value="GIU51326.1"/>
    <property type="molecule type" value="Genomic_DNA"/>
</dbReference>
<evidence type="ECO:0000256" key="8">
    <source>
        <dbReference type="SAM" id="SignalP"/>
    </source>
</evidence>
<dbReference type="RefSeq" id="WP_220783021.1">
    <property type="nucleotide sequence ID" value="NZ_BPEY01000112.1"/>
</dbReference>
<keyword evidence="6" id="KW-0175">Coiled coil</keyword>
<sequence length="725" mass="82291">MRIFTALLATILLAMVSLYAPAHAADEVLIEIQLRESPQTLAQTLANELPALPSFKTAAEFYGFADKHRLSAVELKRNIQLTARLKMEIYNKEGARYLQADKLITILENISDTPFDNSYMLMLKGRYLGRSQQDYAGAIKYYLQAIPLIEKSKSNTELLLLYTMQEHLSMMHMIIREPDSALTYLKRLTSIAKQLESDYLLAHAESILGKYFYKQKQLGKSLSHYSEAVKYTQDGNNPSQNAHIELQLARVYRDLESWDEALKSANIAAEAFDRLGNDNYVSSAMTVIAMIYANQELWYQAIDYHLNAQQIEINLGNSIGLALNQHNLGEIYFKIADPENARLNLKRANEIFTSKNAQHYLVYNDLLIAEVAASIKSWQESLEFATKAESIAEAKQLNNELVEALEMKALAQEQLGDFKQAYLTIQKLNSLDNQLAPDSSALAQQQSQVKEQKLKLQLTKVENELLTTSEQLNFAHLASLVCAFFLCLITLLLVKQWRLKNKLNQVNRNLQETRLLEPMTQLPSYLSFKFNFNTPQQSPIKTLALVSLSEQLDYDLSQGYERNANTNQQQLLALKNALNSQAYIIRPGVFLLSFDSIKEATPLLTTIKDILSNIDTPSRLHMGILHLPLLADLAIKLTADQHFSSLQMMLYAAKTLGADKDYYVTMKTLNFASAGIFNKPLYLNIEKSIVRGIVKIETNGNKEDIIWPEWKSHQNINLHSDQLTI</sequence>
<gene>
    <name evidence="9" type="ORF">TUM4438_40550</name>
</gene>
<evidence type="ECO:0000256" key="3">
    <source>
        <dbReference type="ARBA" id="ARBA00022737"/>
    </source>
</evidence>
<dbReference type="SUPFAM" id="SSF48452">
    <property type="entry name" value="TPR-like"/>
    <property type="match status" value="2"/>
</dbReference>
<evidence type="ECO:0008006" key="11">
    <source>
        <dbReference type="Google" id="ProtNLM"/>
    </source>
</evidence>
<feature type="chain" id="PRO_5045357386" description="Tetratricopeptide repeat protein" evidence="8">
    <location>
        <begin position="25"/>
        <end position="725"/>
    </location>
</feature>
<dbReference type="PANTHER" id="PTHR46630">
    <property type="entry name" value="TETRATRICOPEPTIDE REPEAT PROTEIN 29"/>
    <property type="match status" value="1"/>
</dbReference>
<comment type="similarity">
    <text evidence="5">Belongs to the Rap family.</text>
</comment>
<evidence type="ECO:0000256" key="7">
    <source>
        <dbReference type="SAM" id="Phobius"/>
    </source>
</evidence>
<dbReference type="Pfam" id="PF13424">
    <property type="entry name" value="TPR_12"/>
    <property type="match status" value="1"/>
</dbReference>
<evidence type="ECO:0000313" key="10">
    <source>
        <dbReference type="Proteomes" id="UP000887104"/>
    </source>
</evidence>
<keyword evidence="7" id="KW-0812">Transmembrane</keyword>
<evidence type="ECO:0000256" key="4">
    <source>
        <dbReference type="ARBA" id="ARBA00022803"/>
    </source>
</evidence>
<comment type="subcellular location">
    <subcellularLocation>
        <location evidence="1">Cytoplasm</location>
    </subcellularLocation>
</comment>
<protein>
    <recommendedName>
        <fullName evidence="11">Tetratricopeptide repeat protein</fullName>
    </recommendedName>
</protein>
<dbReference type="InterPro" id="IPR011990">
    <property type="entry name" value="TPR-like_helical_dom_sf"/>
</dbReference>
<comment type="caution">
    <text evidence="9">The sequence shown here is derived from an EMBL/GenBank/DDBJ whole genome shotgun (WGS) entry which is preliminary data.</text>
</comment>
<organism evidence="9 10">
    <name type="scientific">Shewanella sairae</name>
    <dbReference type="NCBI Taxonomy" id="190310"/>
    <lineage>
        <taxon>Bacteria</taxon>
        <taxon>Pseudomonadati</taxon>
        <taxon>Pseudomonadota</taxon>
        <taxon>Gammaproteobacteria</taxon>
        <taxon>Alteromonadales</taxon>
        <taxon>Shewanellaceae</taxon>
        <taxon>Shewanella</taxon>
    </lineage>
</organism>
<dbReference type="SMART" id="SM00028">
    <property type="entry name" value="TPR"/>
    <property type="match status" value="5"/>
</dbReference>
<keyword evidence="2" id="KW-0963">Cytoplasm</keyword>
<accession>A0ABQ4PQN1</accession>
<evidence type="ECO:0000256" key="1">
    <source>
        <dbReference type="ARBA" id="ARBA00004496"/>
    </source>
</evidence>
<keyword evidence="7" id="KW-1133">Transmembrane helix</keyword>
<proteinExistence type="inferred from homology"/>
<dbReference type="InterPro" id="IPR051476">
    <property type="entry name" value="Bac_ResReg_Asp_Phosphatase"/>
</dbReference>
<keyword evidence="4" id="KW-0802">TPR repeat</keyword>
<dbReference type="Proteomes" id="UP000887104">
    <property type="component" value="Unassembled WGS sequence"/>
</dbReference>
<dbReference type="PANTHER" id="PTHR46630:SF1">
    <property type="entry name" value="TETRATRICOPEPTIDE REPEAT PROTEIN 29"/>
    <property type="match status" value="1"/>
</dbReference>
<evidence type="ECO:0000256" key="6">
    <source>
        <dbReference type="SAM" id="Coils"/>
    </source>
</evidence>
<evidence type="ECO:0000313" key="9">
    <source>
        <dbReference type="EMBL" id="GIU51326.1"/>
    </source>
</evidence>
<feature type="signal peptide" evidence="8">
    <location>
        <begin position="1"/>
        <end position="24"/>
    </location>
</feature>
<evidence type="ECO:0000256" key="5">
    <source>
        <dbReference type="ARBA" id="ARBA00038253"/>
    </source>
</evidence>
<keyword evidence="7" id="KW-0472">Membrane</keyword>
<dbReference type="Gene3D" id="1.25.40.10">
    <property type="entry name" value="Tetratricopeptide repeat domain"/>
    <property type="match status" value="2"/>
</dbReference>
<reference evidence="9" key="1">
    <citation type="submission" date="2021-05" db="EMBL/GenBank/DDBJ databases">
        <title>Molecular characterization for Shewanella algae harboring chromosomal blaOXA-55-like strains isolated from clinical and environment sample.</title>
        <authorList>
            <person name="Ohama Y."/>
            <person name="Aoki K."/>
            <person name="Harada S."/>
            <person name="Moriya K."/>
            <person name="Ishii Y."/>
            <person name="Tateda K."/>
        </authorList>
    </citation>
    <scope>NUCLEOTIDE SEQUENCE</scope>
    <source>
        <strain evidence="9">JCM 11563</strain>
    </source>
</reference>
<keyword evidence="8" id="KW-0732">Signal</keyword>
<feature type="transmembrane region" description="Helical" evidence="7">
    <location>
        <begin position="474"/>
        <end position="494"/>
    </location>
</feature>